<dbReference type="Gene3D" id="3.30.2420.10">
    <property type="entry name" value="TonB"/>
    <property type="match status" value="1"/>
</dbReference>
<keyword evidence="8" id="KW-1185">Reference proteome</keyword>
<reference evidence="8" key="1">
    <citation type="submission" date="2018-05" db="EMBL/GenBank/DDBJ databases">
        <authorList>
            <person name="Liu B.-T."/>
        </authorList>
    </citation>
    <scope>NUCLEOTIDE SEQUENCE [LARGE SCALE GENOMIC DNA]</scope>
    <source>
        <strain evidence="8">WD6-1</strain>
    </source>
</reference>
<dbReference type="InterPro" id="IPR006260">
    <property type="entry name" value="TonB/TolA_C"/>
</dbReference>
<evidence type="ECO:0000313" key="7">
    <source>
        <dbReference type="EMBL" id="PWE16989.1"/>
    </source>
</evidence>
<dbReference type="Pfam" id="PF03544">
    <property type="entry name" value="TonB_C"/>
    <property type="match status" value="1"/>
</dbReference>
<dbReference type="RefSeq" id="WP_109253213.1">
    <property type="nucleotide sequence ID" value="NZ_QEXV01000004.1"/>
</dbReference>
<dbReference type="NCBIfam" id="TIGR01352">
    <property type="entry name" value="tonB_Cterm"/>
    <property type="match status" value="1"/>
</dbReference>
<evidence type="ECO:0000256" key="4">
    <source>
        <dbReference type="ARBA" id="ARBA00023136"/>
    </source>
</evidence>
<feature type="compositionally biased region" description="Basic and acidic residues" evidence="5">
    <location>
        <begin position="64"/>
        <end position="85"/>
    </location>
</feature>
<evidence type="ECO:0000313" key="8">
    <source>
        <dbReference type="Proteomes" id="UP000245168"/>
    </source>
</evidence>
<comment type="subcellular location">
    <subcellularLocation>
        <location evidence="1">Membrane</location>
        <topology evidence="1">Single-pass membrane protein</topology>
    </subcellularLocation>
</comment>
<gene>
    <name evidence="7" type="ORF">DDZ18_09800</name>
</gene>
<feature type="domain" description="TonB C-terminal" evidence="6">
    <location>
        <begin position="110"/>
        <end position="202"/>
    </location>
</feature>
<feature type="region of interest" description="Disordered" evidence="5">
    <location>
        <begin position="57"/>
        <end position="85"/>
    </location>
</feature>
<accession>A0A2U2BSK4</accession>
<dbReference type="GO" id="GO:0016020">
    <property type="term" value="C:membrane"/>
    <property type="evidence" value="ECO:0007669"/>
    <property type="project" value="UniProtKB-SubCell"/>
</dbReference>
<keyword evidence="3" id="KW-1133">Transmembrane helix</keyword>
<dbReference type="OrthoDB" id="7630804at2"/>
<dbReference type="SUPFAM" id="SSF74653">
    <property type="entry name" value="TolA/TonB C-terminal domain"/>
    <property type="match status" value="1"/>
</dbReference>
<keyword evidence="4" id="KW-0472">Membrane</keyword>
<dbReference type="AlphaFoldDB" id="A0A2U2BSK4"/>
<dbReference type="PROSITE" id="PS52015">
    <property type="entry name" value="TONB_CTD"/>
    <property type="match status" value="1"/>
</dbReference>
<evidence type="ECO:0000256" key="5">
    <source>
        <dbReference type="SAM" id="MobiDB-lite"/>
    </source>
</evidence>
<dbReference type="Proteomes" id="UP000245168">
    <property type="component" value="Unassembled WGS sequence"/>
</dbReference>
<evidence type="ECO:0000256" key="1">
    <source>
        <dbReference type="ARBA" id="ARBA00004167"/>
    </source>
</evidence>
<evidence type="ECO:0000256" key="3">
    <source>
        <dbReference type="ARBA" id="ARBA00022989"/>
    </source>
</evidence>
<proteinExistence type="predicted"/>
<name>A0A2U2BSK4_9PROT</name>
<evidence type="ECO:0000256" key="2">
    <source>
        <dbReference type="ARBA" id="ARBA00022692"/>
    </source>
</evidence>
<sequence length="202" mass="21576">MTASLRRIAVWGPAAAAVTLLLFMLMQVLIATEVIPPPAAPERLRVAISDVVKPYQPEPIGIDDIERSDPPPPRPDIREVDRGDAPGDFGSGYIAPAGPGPETGQVEPVAMVGGSTPLVRVPPAYPAAEASRGIEGRCAVRFDVLASGRVTNIQVTACDSRGFARATESAVAQWRYRADPTRNPDTVALRGVRTELVFELRD</sequence>
<dbReference type="GO" id="GO:0055085">
    <property type="term" value="P:transmembrane transport"/>
    <property type="evidence" value="ECO:0007669"/>
    <property type="project" value="InterPro"/>
</dbReference>
<comment type="caution">
    <text evidence="7">The sequence shown here is derived from an EMBL/GenBank/DDBJ whole genome shotgun (WGS) entry which is preliminary data.</text>
</comment>
<organism evidence="7 8">
    <name type="scientific">Marinicauda salina</name>
    <dbReference type="NCBI Taxonomy" id="2135793"/>
    <lineage>
        <taxon>Bacteria</taxon>
        <taxon>Pseudomonadati</taxon>
        <taxon>Pseudomonadota</taxon>
        <taxon>Alphaproteobacteria</taxon>
        <taxon>Maricaulales</taxon>
        <taxon>Maricaulaceae</taxon>
        <taxon>Marinicauda</taxon>
    </lineage>
</organism>
<dbReference type="EMBL" id="QEXV01000004">
    <property type="protein sequence ID" value="PWE16989.1"/>
    <property type="molecule type" value="Genomic_DNA"/>
</dbReference>
<dbReference type="InterPro" id="IPR037682">
    <property type="entry name" value="TonB_C"/>
</dbReference>
<evidence type="ECO:0000259" key="6">
    <source>
        <dbReference type="PROSITE" id="PS52015"/>
    </source>
</evidence>
<keyword evidence="2" id="KW-0812">Transmembrane</keyword>
<protein>
    <recommendedName>
        <fullName evidence="6">TonB C-terminal domain-containing protein</fullName>
    </recommendedName>
</protein>